<reference evidence="3" key="1">
    <citation type="submission" date="2021-06" db="EMBL/GenBank/DDBJ databases">
        <authorList>
            <person name="Kallberg Y."/>
            <person name="Tangrot J."/>
            <person name="Rosling A."/>
        </authorList>
    </citation>
    <scope>NUCLEOTIDE SEQUENCE</scope>
    <source>
        <strain evidence="3">FL966</strain>
    </source>
</reference>
<feature type="region of interest" description="Disordered" evidence="2">
    <location>
        <begin position="39"/>
        <end position="58"/>
    </location>
</feature>
<evidence type="ECO:0000256" key="2">
    <source>
        <dbReference type="SAM" id="MobiDB-lite"/>
    </source>
</evidence>
<evidence type="ECO:0000313" key="3">
    <source>
        <dbReference type="EMBL" id="CAG8490938.1"/>
    </source>
</evidence>
<keyword evidence="1" id="KW-0175">Coiled coil</keyword>
<accession>A0A9N8WQ52</accession>
<feature type="compositionally biased region" description="Basic and acidic residues" evidence="2">
    <location>
        <begin position="44"/>
        <end position="56"/>
    </location>
</feature>
<evidence type="ECO:0000313" key="4">
    <source>
        <dbReference type="Proteomes" id="UP000789759"/>
    </source>
</evidence>
<dbReference type="Proteomes" id="UP000789759">
    <property type="component" value="Unassembled WGS sequence"/>
</dbReference>
<gene>
    <name evidence="3" type="ORF">CPELLU_LOCUS1976</name>
</gene>
<sequence length="227" mass="26646">MSISKRNVDVEAALEPYYQNDSSKPHEISRRDINKISCELSSDSEEKEKGRNEKEKRKNRIGLARKKIKFRLPRSAKWSHAETAQRERRQELRKEIRKILIVGCIAESYKKIENRLNQIFVVAQKLTNKEVEVYKILKEVFFDERITDYITIESNRKIIGIVKSCDKRIIHVNNPFINTGDGNKFVELSTKEESKKAERDNDLEAIQSMKDEIADIENQIEFRETTS</sequence>
<dbReference type="EMBL" id="CAJVQA010000796">
    <property type="protein sequence ID" value="CAG8490938.1"/>
    <property type="molecule type" value="Genomic_DNA"/>
</dbReference>
<dbReference type="AlphaFoldDB" id="A0A9N8WQ52"/>
<keyword evidence="4" id="KW-1185">Reference proteome</keyword>
<feature type="coiled-coil region" evidence="1">
    <location>
        <begin position="199"/>
        <end position="226"/>
    </location>
</feature>
<proteinExistence type="predicted"/>
<organism evidence="3 4">
    <name type="scientific">Cetraspora pellucida</name>
    <dbReference type="NCBI Taxonomy" id="1433469"/>
    <lineage>
        <taxon>Eukaryota</taxon>
        <taxon>Fungi</taxon>
        <taxon>Fungi incertae sedis</taxon>
        <taxon>Mucoromycota</taxon>
        <taxon>Glomeromycotina</taxon>
        <taxon>Glomeromycetes</taxon>
        <taxon>Diversisporales</taxon>
        <taxon>Gigasporaceae</taxon>
        <taxon>Cetraspora</taxon>
    </lineage>
</organism>
<name>A0A9N8WQ52_9GLOM</name>
<comment type="caution">
    <text evidence="3">The sequence shown here is derived from an EMBL/GenBank/DDBJ whole genome shotgun (WGS) entry which is preliminary data.</text>
</comment>
<protein>
    <submittedName>
        <fullName evidence="3">23381_t:CDS:1</fullName>
    </submittedName>
</protein>
<evidence type="ECO:0000256" key="1">
    <source>
        <dbReference type="SAM" id="Coils"/>
    </source>
</evidence>
<dbReference type="OrthoDB" id="8954335at2759"/>